<protein>
    <submittedName>
        <fullName evidence="3">Uncharacterized protein</fullName>
    </submittedName>
</protein>
<feature type="transmembrane region" description="Helical" evidence="2">
    <location>
        <begin position="43"/>
        <end position="63"/>
    </location>
</feature>
<keyword evidence="2" id="KW-0472">Membrane</keyword>
<accession>A0A4V2M5E2</accession>
<evidence type="ECO:0000313" key="4">
    <source>
        <dbReference type="Proteomes" id="UP000292695"/>
    </source>
</evidence>
<feature type="region of interest" description="Disordered" evidence="1">
    <location>
        <begin position="1"/>
        <end position="27"/>
    </location>
</feature>
<dbReference type="Proteomes" id="UP000292695">
    <property type="component" value="Unassembled WGS sequence"/>
</dbReference>
<name>A0A4V2M5E2_9ACTN</name>
<dbReference type="EMBL" id="SJKA01000002">
    <property type="protein sequence ID" value="TCC39452.1"/>
    <property type="molecule type" value="Genomic_DNA"/>
</dbReference>
<dbReference type="AlphaFoldDB" id="A0A4V2M5E2"/>
<evidence type="ECO:0000256" key="1">
    <source>
        <dbReference type="SAM" id="MobiDB-lite"/>
    </source>
</evidence>
<comment type="caution">
    <text evidence="3">The sequence shown here is derived from an EMBL/GenBank/DDBJ whole genome shotgun (WGS) entry which is preliminary data.</text>
</comment>
<dbReference type="OrthoDB" id="5178481at2"/>
<evidence type="ECO:0000256" key="2">
    <source>
        <dbReference type="SAM" id="Phobius"/>
    </source>
</evidence>
<proteinExistence type="predicted"/>
<keyword evidence="4" id="KW-1185">Reference proteome</keyword>
<dbReference type="RefSeq" id="WP_131285532.1">
    <property type="nucleotide sequence ID" value="NZ_SJKA01000002.1"/>
</dbReference>
<gene>
    <name evidence="3" type="ORF">E0H50_05850</name>
</gene>
<sequence>MKQTDEVDDLLTRAGARWRADQEAPPEPDLEYMLSGGRKHRRWVPALAAASVAVIAAGVIAVLPDPKTPTAPTAQAPSTTAATPDARTPQTIAQGNDDFLVKPGDKVQVSGKIIAVPGKTPVFCPPLAVPDIGYPPGKEPAPSCPDNFAVKLNGLDLGQIPGLSTIKGVLSGEATVTGTWRGGAIDVDVQTALKPLDHPAQTELECPVPPGGWKSQPSNISSTAVTKFLAAHAYQATGPIFRYPNGTSRGAPVVILIGLAHGDADAFRQAFEKVYRGNYCVVPTLLSQSDEQRVTNAIGDVMSGNPKLGIYSASGPGLYGGRALAQVTAYTPEVKAALTPAGLDLIRVIPQVRPVR</sequence>
<organism evidence="3 4">
    <name type="scientific">Kribbella sindirgiensis</name>
    <dbReference type="NCBI Taxonomy" id="1124744"/>
    <lineage>
        <taxon>Bacteria</taxon>
        <taxon>Bacillati</taxon>
        <taxon>Actinomycetota</taxon>
        <taxon>Actinomycetes</taxon>
        <taxon>Propionibacteriales</taxon>
        <taxon>Kribbellaceae</taxon>
        <taxon>Kribbella</taxon>
    </lineage>
</organism>
<feature type="region of interest" description="Disordered" evidence="1">
    <location>
        <begin position="68"/>
        <end position="90"/>
    </location>
</feature>
<keyword evidence="2" id="KW-1133">Transmembrane helix</keyword>
<keyword evidence="2" id="KW-0812">Transmembrane</keyword>
<evidence type="ECO:0000313" key="3">
    <source>
        <dbReference type="EMBL" id="TCC39452.1"/>
    </source>
</evidence>
<reference evidence="3 4" key="1">
    <citation type="submission" date="2019-02" db="EMBL/GenBank/DDBJ databases">
        <title>Kribbella capetownensis sp. nov. and Kribbella speibonae sp. nov., isolated from soil.</title>
        <authorList>
            <person name="Curtis S.M."/>
            <person name="Norton I."/>
            <person name="Everest G.J."/>
            <person name="Meyers P.R."/>
        </authorList>
    </citation>
    <scope>NUCLEOTIDE SEQUENCE [LARGE SCALE GENOMIC DNA]</scope>
    <source>
        <strain evidence="3 4">DSM 27082</strain>
    </source>
</reference>